<keyword evidence="1" id="KW-1133">Transmembrane helix</keyword>
<evidence type="ECO:0000313" key="3">
    <source>
        <dbReference type="Proteomes" id="UP000198145"/>
    </source>
</evidence>
<feature type="transmembrane region" description="Helical" evidence="1">
    <location>
        <begin position="33"/>
        <end position="57"/>
    </location>
</feature>
<gene>
    <name evidence="2" type="ORF">CEG18_18190</name>
</gene>
<evidence type="ECO:0000256" key="1">
    <source>
        <dbReference type="SAM" id="Phobius"/>
    </source>
</evidence>
<keyword evidence="1" id="KW-0812">Transmembrane</keyword>
<dbReference type="EMBL" id="NJBA01000006">
    <property type="protein sequence ID" value="OWP49493.1"/>
    <property type="molecule type" value="Genomic_DNA"/>
</dbReference>
<evidence type="ECO:0000313" key="2">
    <source>
        <dbReference type="EMBL" id="OWP49493.1"/>
    </source>
</evidence>
<name>A0A2D0ACX5_PSENT</name>
<reference evidence="2 3" key="1">
    <citation type="submission" date="2017-06" db="EMBL/GenBank/DDBJ databases">
        <title>Draft genome of Pseudomonas nitroreducens DF05.</title>
        <authorList>
            <person name="Iyer R."/>
        </authorList>
    </citation>
    <scope>NUCLEOTIDE SEQUENCE [LARGE SCALE GENOMIC DNA]</scope>
    <source>
        <strain evidence="2 3">DF05</strain>
    </source>
</reference>
<keyword evidence="1" id="KW-0472">Membrane</keyword>
<comment type="caution">
    <text evidence="2">The sequence shown here is derived from an EMBL/GenBank/DDBJ whole genome shotgun (WGS) entry which is preliminary data.</text>
</comment>
<organism evidence="2 3">
    <name type="scientific">Pseudomonas nitroreducens</name>
    <dbReference type="NCBI Taxonomy" id="46680"/>
    <lineage>
        <taxon>Bacteria</taxon>
        <taxon>Pseudomonadati</taxon>
        <taxon>Pseudomonadota</taxon>
        <taxon>Gammaproteobacteria</taxon>
        <taxon>Pseudomonadales</taxon>
        <taxon>Pseudomonadaceae</taxon>
        <taxon>Pseudomonas</taxon>
    </lineage>
</organism>
<dbReference type="RefSeq" id="WP_088419459.1">
    <property type="nucleotide sequence ID" value="NZ_NJBA01000006.1"/>
</dbReference>
<sequence>MKHFLFRIGRILLPFLLLQLAVAIGVTAYRGELSAAALCETTIYVGFACCALAALMLKGTHDSAGLLRNREVMNAAATSTRLWHGLMADLADGRAFAITLMTSSALLFIGAYLLKGV</sequence>
<proteinExistence type="predicted"/>
<feature type="transmembrane region" description="Helical" evidence="1">
    <location>
        <begin position="95"/>
        <end position="114"/>
    </location>
</feature>
<dbReference type="AlphaFoldDB" id="A0A2D0ACX5"/>
<protein>
    <submittedName>
        <fullName evidence="2">Uncharacterized protein</fullName>
    </submittedName>
</protein>
<accession>A0A2D0ACX5</accession>
<dbReference type="Proteomes" id="UP000198145">
    <property type="component" value="Unassembled WGS sequence"/>
</dbReference>